<evidence type="ECO:0000256" key="11">
    <source>
        <dbReference type="SAM" id="SignalP"/>
    </source>
</evidence>
<evidence type="ECO:0008006" key="16">
    <source>
        <dbReference type="Google" id="ProtNLM"/>
    </source>
</evidence>
<dbReference type="InterPro" id="IPR036640">
    <property type="entry name" value="ABC1_TM_sf"/>
</dbReference>
<feature type="chain" id="PRO_5040454234" description="ABC transporter" evidence="11">
    <location>
        <begin position="27"/>
        <end position="1814"/>
    </location>
</feature>
<keyword evidence="15" id="KW-1185">Reference proteome</keyword>
<dbReference type="InterPro" id="IPR046540">
    <property type="entry name" value="DMFA2_C"/>
</dbReference>
<dbReference type="InterPro" id="IPR050173">
    <property type="entry name" value="ABC_transporter_C-like"/>
</dbReference>
<evidence type="ECO:0000313" key="15">
    <source>
        <dbReference type="Proteomes" id="UP000781932"/>
    </source>
</evidence>
<dbReference type="PANTHER" id="PTHR24223">
    <property type="entry name" value="ATP-BINDING CASSETTE SUB-FAMILY C"/>
    <property type="match status" value="1"/>
</dbReference>
<dbReference type="RefSeq" id="XP_038744905.1">
    <property type="nucleotide sequence ID" value="XM_038889981.1"/>
</dbReference>
<organism evidence="14 15">
    <name type="scientific">Colletotrichum karsti</name>
    <dbReference type="NCBI Taxonomy" id="1095194"/>
    <lineage>
        <taxon>Eukaryota</taxon>
        <taxon>Fungi</taxon>
        <taxon>Dikarya</taxon>
        <taxon>Ascomycota</taxon>
        <taxon>Pezizomycotina</taxon>
        <taxon>Sordariomycetes</taxon>
        <taxon>Hypocreomycetidae</taxon>
        <taxon>Glomerellales</taxon>
        <taxon>Glomerellaceae</taxon>
        <taxon>Colletotrichum</taxon>
        <taxon>Colletotrichum boninense species complex</taxon>
    </lineage>
</organism>
<feature type="domain" description="ABC transporter" evidence="12">
    <location>
        <begin position="1554"/>
        <end position="1814"/>
    </location>
</feature>
<dbReference type="SMART" id="SM00382">
    <property type="entry name" value="AAA"/>
    <property type="match status" value="2"/>
</dbReference>
<dbReference type="OrthoDB" id="4139357at2759"/>
<evidence type="ECO:0000256" key="1">
    <source>
        <dbReference type="ARBA" id="ARBA00004651"/>
    </source>
</evidence>
<dbReference type="PANTHER" id="PTHR24223:SF345">
    <property type="entry name" value="ABC MULTIDRUG TRANSPORTER (EUROFUNG)"/>
    <property type="match status" value="1"/>
</dbReference>
<evidence type="ECO:0000256" key="6">
    <source>
        <dbReference type="ARBA" id="ARBA00022840"/>
    </source>
</evidence>
<keyword evidence="7 10" id="KW-1133">Transmembrane helix</keyword>
<feature type="transmembrane region" description="Helical" evidence="10">
    <location>
        <begin position="1350"/>
        <end position="1374"/>
    </location>
</feature>
<keyword evidence="8 10" id="KW-0472">Membrane</keyword>
<dbReference type="GO" id="GO:0005524">
    <property type="term" value="F:ATP binding"/>
    <property type="evidence" value="ECO:0007669"/>
    <property type="project" value="UniProtKB-KW"/>
</dbReference>
<feature type="transmembrane region" description="Helical" evidence="10">
    <location>
        <begin position="1224"/>
        <end position="1245"/>
    </location>
</feature>
<dbReference type="CDD" id="cd18579">
    <property type="entry name" value="ABC_6TM_ABCC_D1"/>
    <property type="match status" value="1"/>
</dbReference>
<dbReference type="SUPFAM" id="SSF52540">
    <property type="entry name" value="P-loop containing nucleoside triphosphate hydrolases"/>
    <property type="match status" value="2"/>
</dbReference>
<dbReference type="PROSITE" id="PS50893">
    <property type="entry name" value="ABC_TRANSPORTER_2"/>
    <property type="match status" value="2"/>
</dbReference>
<comment type="caution">
    <text evidence="14">The sequence shown here is derived from an EMBL/GenBank/DDBJ whole genome shotgun (WGS) entry which is preliminary data.</text>
</comment>
<comment type="subcellular location">
    <subcellularLocation>
        <location evidence="1">Cell membrane</location>
        <topology evidence="1">Multi-pass membrane protein</topology>
    </subcellularLocation>
</comment>
<dbReference type="Proteomes" id="UP000781932">
    <property type="component" value="Unassembled WGS sequence"/>
</dbReference>
<evidence type="ECO:0000256" key="4">
    <source>
        <dbReference type="ARBA" id="ARBA00022692"/>
    </source>
</evidence>
<reference evidence="14" key="1">
    <citation type="submission" date="2020-03" db="EMBL/GenBank/DDBJ databases">
        <authorList>
            <person name="He L."/>
        </authorList>
    </citation>
    <scope>NUCLEOTIDE SEQUENCE</scope>
    <source>
        <strain evidence="14">CkLH20</strain>
    </source>
</reference>
<dbReference type="Gene3D" id="3.40.50.300">
    <property type="entry name" value="P-loop containing nucleotide triphosphate hydrolases"/>
    <property type="match status" value="2"/>
</dbReference>
<dbReference type="GO" id="GO:0005886">
    <property type="term" value="C:plasma membrane"/>
    <property type="evidence" value="ECO:0007669"/>
    <property type="project" value="UniProtKB-SubCell"/>
</dbReference>
<keyword evidence="2" id="KW-0813">Transport</keyword>
<evidence type="ECO:0000256" key="9">
    <source>
        <dbReference type="SAM" id="MobiDB-lite"/>
    </source>
</evidence>
<feature type="transmembrane region" description="Helical" evidence="10">
    <location>
        <begin position="847"/>
        <end position="870"/>
    </location>
</feature>
<dbReference type="Gene3D" id="1.20.1560.10">
    <property type="entry name" value="ABC transporter type 1, transmembrane domain"/>
    <property type="match status" value="2"/>
</dbReference>
<dbReference type="GO" id="GO:0016887">
    <property type="term" value="F:ATP hydrolysis activity"/>
    <property type="evidence" value="ECO:0007669"/>
    <property type="project" value="InterPro"/>
</dbReference>
<evidence type="ECO:0000256" key="5">
    <source>
        <dbReference type="ARBA" id="ARBA00022741"/>
    </source>
</evidence>
<dbReference type="PROSITE" id="PS50929">
    <property type="entry name" value="ABC_TM1F"/>
    <property type="match status" value="2"/>
</dbReference>
<evidence type="ECO:0000256" key="10">
    <source>
        <dbReference type="SAM" id="Phobius"/>
    </source>
</evidence>
<name>A0A9P6LGP5_9PEZI</name>
<reference evidence="14" key="2">
    <citation type="submission" date="2020-11" db="EMBL/GenBank/DDBJ databases">
        <title>Whole genome sequencing of Colletotrichum sp.</title>
        <authorList>
            <person name="Li H."/>
        </authorList>
    </citation>
    <scope>NUCLEOTIDE SEQUENCE</scope>
    <source>
        <strain evidence="14">CkLH20</strain>
    </source>
</reference>
<dbReference type="Pfam" id="PF00664">
    <property type="entry name" value="ABC_membrane"/>
    <property type="match status" value="2"/>
</dbReference>
<evidence type="ECO:0000313" key="14">
    <source>
        <dbReference type="EMBL" id="KAF9875444.1"/>
    </source>
</evidence>
<dbReference type="InterPro" id="IPR003593">
    <property type="entry name" value="AAA+_ATPase"/>
</dbReference>
<evidence type="ECO:0000256" key="3">
    <source>
        <dbReference type="ARBA" id="ARBA00022475"/>
    </source>
</evidence>
<feature type="transmembrane region" description="Helical" evidence="10">
    <location>
        <begin position="1435"/>
        <end position="1465"/>
    </location>
</feature>
<proteinExistence type="predicted"/>
<evidence type="ECO:0000256" key="2">
    <source>
        <dbReference type="ARBA" id="ARBA00022448"/>
    </source>
</evidence>
<feature type="transmembrane region" description="Helical" evidence="10">
    <location>
        <begin position="1257"/>
        <end position="1285"/>
    </location>
</feature>
<dbReference type="InterPro" id="IPR044726">
    <property type="entry name" value="ABCC_6TM_D2"/>
</dbReference>
<keyword evidence="11" id="KW-0732">Signal</keyword>
<sequence>MKTFRIIKAVGLVYLASSVTQHFVSAEITGLDATLPGFEWTPPKSPRKFEGPDVAWSRPMGLIERPGEIPDDDEIWVYCNRYSYDIGDTVKLKVHTTAATYDIDIIRDGNKPRTVYSKQNLTGVQQETPEYAFARGCNWKTTLNITLDRTWEPAFYLVIVRIQEATGRPKEREGFFIVKSSQRHGKESQNTTEEDNADLVLIHTTSTLNAYNDWGGANHYRGIPDGYLNDIASYVVSTQRPISRGHLRIPRNAPRQSTGDYAYQVPRGWSPRYMNYEYAWYFRYSRHYADAGWASYERPFTVWAEREGYRVHHLTQADLHAEPNALNGYSTAVIVGHDEYWSWEMRDTLDNYVDAGGNLARFAGDFLWQVRLDDKLEAQWCYRTVDADPTANQSRVTSSWDTVGRPAALTMGLTGITGVYARYGVAPPRSHGGFQVYRDKHWALNETDLYYGDVFGMNPINICAFEVDGVDYTFRGGLPFPTGTDAAPLDMDIIAMCLAVRVEEDRYGGMEPIGSGALSGSALNSEPLYGSGMVVNFKRGKGEIFNAEQLAGTFNKTFLWWINAIIIKGNKFILTEDNLPSIDQKLSSELLRRRALQAWDQRPKPETRTTLPSALARSLLSAFLAPVLPRLALIAFRYAQPVLISTAIRYIGQPSIEVSASGLSIIALAAVVYIGLALSSVLYYHRLNRLKVMTRGAVVGLINNKLLMQHSTGYDDARAVTLMSTDAENVGHSGRMFHETWAQVVEVVIGTVMLARQVGWACVVPFVMIFFCSRMSRYLAKNLQWKQKDWNEATQKRLAMTASMVSSMKSLKMLGVTNYTESLVRDLRMKELDMAKRVRWMMVFSNASANALGIFSPVLTLVVFVVIATFNHSRLDTETAFTTTALLGLVTHPANMIMSIIPQAIGSLAAFERIQEYLVQPPRVDQRVVLKKTQEEPTEATPALCLQGVTIQQSTSASPILTDINLTIQTGSIVMCSGPVGSGKSILAKTLIGEFRVASGTVSVSSKRIAYCDQSAWLPSGTLQEAICGFMPEDTDWFDEVTRLCCLDEDLAELPLGSQTQVGSRGSNLSGGQRQRVALARALYSRCEIVVLDDTFSALDGKTEQKIVANLFGSEGVFRNAKSTVFVIARSAQFSKLADSLILLDGGSITYQGTWDDLSKTPDISRKFQADKSHDTDIEDNAKVDKTVQSQSLKVAEAVSDLSRATGDFSLYGYYMKAVSMRNFMLLLACTASYSFFVTFPQYWLQKWTEAPESKTWFFVGGYLISTFLAWTATNGSMWSTWILVAPRSGAELHRRLLSTVIGAPLSFFSNTDTGVILNRFSQDIQLVDRQLPPAILSISNQVFKLTVQLVLLFSAQKLMTMTLPLCVVIVYIVQKAYLRTSRQLRFLDLESRSAVYSSFLESVEGLVTIRSFGWEKQAENANIMCLDRSQQPSYILLCLQQWLCVVLDLMIAALATGIIGLAVVVKGTTTAGQIGMALNVVLVANSTLLSLVSSWTNLEISLGAMYEFPLPTFPTLLMRSRSRLKSLENDTPREEQPKEDYEPDHPWPSSGTVELNNVTAAYNDEAVALRNVSLKTLAGQQLIICGRTGSGKSTVMLTLLRLLDLKSGTISVDGVNLGLVPRSLVRQKCFITVSQDPFIFGQASLRFNLDPSESLSDEAIIEALRRTDLWSHFKSGRSELSPVEASQILDTSIASLAQMSTGQTQLFALTRALLKLHQLSTRSISPETPSTGRRAMPVLLLDEATASLDPETESVMHKIIRDEFTDKGHTVIAITHRLSGVADSLRQQDAVAILSQGRVEKVGPVQDVLGKTG</sequence>
<keyword evidence="5" id="KW-0547">Nucleotide-binding</keyword>
<dbReference type="Pfam" id="PF20254">
    <property type="entry name" value="DMFA2_C"/>
    <property type="match status" value="1"/>
</dbReference>
<keyword evidence="6" id="KW-0067">ATP-binding</keyword>
<dbReference type="InterPro" id="IPR017871">
    <property type="entry name" value="ABC_transporter-like_CS"/>
</dbReference>
<keyword evidence="3" id="KW-1003">Cell membrane</keyword>
<dbReference type="InterPro" id="IPR003439">
    <property type="entry name" value="ABC_transporter-like_ATP-bd"/>
</dbReference>
<dbReference type="SUPFAM" id="SSF90123">
    <property type="entry name" value="ABC transporter transmembrane region"/>
    <property type="match status" value="2"/>
</dbReference>
<gene>
    <name evidence="14" type="ORF">CkaCkLH20_07264</name>
</gene>
<dbReference type="GO" id="GO:0140359">
    <property type="term" value="F:ABC-type transporter activity"/>
    <property type="evidence" value="ECO:0007669"/>
    <property type="project" value="InterPro"/>
</dbReference>
<feature type="compositionally biased region" description="Basic and acidic residues" evidence="9">
    <location>
        <begin position="1528"/>
        <end position="1546"/>
    </location>
</feature>
<evidence type="ECO:0000256" key="7">
    <source>
        <dbReference type="ARBA" id="ARBA00022989"/>
    </source>
</evidence>
<dbReference type="FunFam" id="1.20.1560.10:FF:000066">
    <property type="entry name" value="ABC multidrug transporter (Eurofung)"/>
    <property type="match status" value="1"/>
</dbReference>
<dbReference type="InterPro" id="IPR044746">
    <property type="entry name" value="ABCC_6TM_D1"/>
</dbReference>
<dbReference type="GeneID" id="62163055"/>
<dbReference type="InterPro" id="IPR027417">
    <property type="entry name" value="P-loop_NTPase"/>
</dbReference>
<keyword evidence="4 10" id="KW-0812">Transmembrane</keyword>
<feature type="domain" description="ABC transmembrane type-1" evidence="13">
    <location>
        <begin position="631"/>
        <end position="906"/>
    </location>
</feature>
<feature type="transmembrane region" description="Helical" evidence="10">
    <location>
        <begin position="1477"/>
        <end position="1496"/>
    </location>
</feature>
<dbReference type="PROSITE" id="PS00211">
    <property type="entry name" value="ABC_TRANSPORTER_1"/>
    <property type="match status" value="1"/>
</dbReference>
<feature type="transmembrane region" description="Helical" evidence="10">
    <location>
        <begin position="660"/>
        <end position="684"/>
    </location>
</feature>
<accession>A0A9P6LGP5</accession>
<feature type="signal peptide" evidence="11">
    <location>
        <begin position="1"/>
        <end position="26"/>
    </location>
</feature>
<feature type="region of interest" description="Disordered" evidence="9">
    <location>
        <begin position="1528"/>
        <end position="1550"/>
    </location>
</feature>
<dbReference type="InterPro" id="IPR011527">
    <property type="entry name" value="ABC1_TM_dom"/>
</dbReference>
<evidence type="ECO:0000259" key="13">
    <source>
        <dbReference type="PROSITE" id="PS50929"/>
    </source>
</evidence>
<dbReference type="EMBL" id="JAATWM020000022">
    <property type="protein sequence ID" value="KAF9875444.1"/>
    <property type="molecule type" value="Genomic_DNA"/>
</dbReference>
<dbReference type="Pfam" id="PF00005">
    <property type="entry name" value="ABC_tran"/>
    <property type="match status" value="2"/>
</dbReference>
<feature type="domain" description="ABC transmembrane type-1" evidence="13">
    <location>
        <begin position="1226"/>
        <end position="1500"/>
    </location>
</feature>
<evidence type="ECO:0000256" key="8">
    <source>
        <dbReference type="ARBA" id="ARBA00023136"/>
    </source>
</evidence>
<evidence type="ECO:0000259" key="12">
    <source>
        <dbReference type="PROSITE" id="PS50893"/>
    </source>
</evidence>
<protein>
    <recommendedName>
        <fullName evidence="16">ABC transporter</fullName>
    </recommendedName>
</protein>
<feature type="domain" description="ABC transporter" evidence="12">
    <location>
        <begin position="946"/>
        <end position="1171"/>
    </location>
</feature>
<feature type="transmembrane region" description="Helical" evidence="10">
    <location>
        <begin position="890"/>
        <end position="911"/>
    </location>
</feature>
<dbReference type="CDD" id="cd18580">
    <property type="entry name" value="ABC_6TM_ABCC_D2"/>
    <property type="match status" value="1"/>
</dbReference>